<reference evidence="17 18" key="1">
    <citation type="journal article" date="2018" name="Environ. Microbiol.">
        <title>Novel energy conservation strategies and behaviour of Pelotomaculum schinkii driving syntrophic propionate catabolism.</title>
        <authorList>
            <person name="Hidalgo-Ahumada C.A.P."/>
            <person name="Nobu M.K."/>
            <person name="Narihiro T."/>
            <person name="Tamaki H."/>
            <person name="Liu W.T."/>
            <person name="Kamagata Y."/>
            <person name="Stams A.J.M."/>
            <person name="Imachi H."/>
            <person name="Sousa D.Z."/>
        </authorList>
    </citation>
    <scope>NUCLEOTIDE SEQUENCE [LARGE SCALE GENOMIC DNA]</scope>
    <source>
        <strain evidence="17 18">MGP</strain>
    </source>
</reference>
<proteinExistence type="inferred from homology"/>
<dbReference type="Proteomes" id="UP000297597">
    <property type="component" value="Unassembled WGS sequence"/>
</dbReference>
<keyword evidence="8" id="KW-0653">Protein transport</keyword>
<dbReference type="GO" id="GO:0005047">
    <property type="term" value="F:signal recognition particle binding"/>
    <property type="evidence" value="ECO:0007669"/>
    <property type="project" value="TreeGrafter"/>
</dbReference>
<name>A0A4Y7RR33_9FIRM</name>
<evidence type="ECO:0000256" key="14">
    <source>
        <dbReference type="SAM" id="MobiDB-lite"/>
    </source>
</evidence>
<dbReference type="GO" id="GO:0005886">
    <property type="term" value="C:plasma membrane"/>
    <property type="evidence" value="ECO:0007669"/>
    <property type="project" value="UniProtKB-SubCell"/>
</dbReference>
<dbReference type="GO" id="GO:0044781">
    <property type="term" value="P:bacterial-type flagellum organization"/>
    <property type="evidence" value="ECO:0007669"/>
    <property type="project" value="UniProtKB-UniRule"/>
</dbReference>
<dbReference type="PANTHER" id="PTHR43134">
    <property type="entry name" value="SIGNAL RECOGNITION PARTICLE RECEPTOR SUBUNIT ALPHA"/>
    <property type="match status" value="1"/>
</dbReference>
<dbReference type="Gene3D" id="3.40.50.300">
    <property type="entry name" value="P-loop containing nucleotide triphosphate hydrolases"/>
    <property type="match status" value="1"/>
</dbReference>
<dbReference type="AlphaFoldDB" id="A0A4Y7RR33"/>
<evidence type="ECO:0000256" key="8">
    <source>
        <dbReference type="ARBA" id="ARBA00022927"/>
    </source>
</evidence>
<comment type="subcellular location">
    <subcellularLocation>
        <location evidence="1">Cell membrane</location>
        <topology evidence="1">Peripheral membrane protein</topology>
        <orientation evidence="1">Cytoplasmic side</orientation>
    </subcellularLocation>
</comment>
<dbReference type="GO" id="GO:0005525">
    <property type="term" value="F:GTP binding"/>
    <property type="evidence" value="ECO:0007669"/>
    <property type="project" value="UniProtKB-UniRule"/>
</dbReference>
<keyword evidence="4" id="KW-0813">Transport</keyword>
<evidence type="ECO:0000256" key="12">
    <source>
        <dbReference type="ARBA" id="ARBA00025337"/>
    </source>
</evidence>
<evidence type="ECO:0000256" key="3">
    <source>
        <dbReference type="ARBA" id="ARBA00014919"/>
    </source>
</evidence>
<keyword evidence="17" id="KW-0282">Flagellum</keyword>
<dbReference type="OrthoDB" id="9778554at2"/>
<dbReference type="NCBIfam" id="TIGR03499">
    <property type="entry name" value="FlhF"/>
    <property type="match status" value="1"/>
</dbReference>
<evidence type="ECO:0000259" key="15">
    <source>
        <dbReference type="SMART" id="SM00382"/>
    </source>
</evidence>
<evidence type="ECO:0000313" key="18">
    <source>
        <dbReference type="Proteomes" id="UP000297597"/>
    </source>
</evidence>
<evidence type="ECO:0000313" key="17">
    <source>
        <dbReference type="EMBL" id="TEB11142.1"/>
    </source>
</evidence>
<keyword evidence="17" id="KW-0969">Cilium</keyword>
<dbReference type="CDD" id="cd17873">
    <property type="entry name" value="FlhF"/>
    <property type="match status" value="1"/>
</dbReference>
<keyword evidence="6" id="KW-0547">Nucleotide-binding</keyword>
<feature type="domain" description="SRP54-type proteins GTP-binding" evidence="16">
    <location>
        <begin position="235"/>
        <end position="427"/>
    </location>
</feature>
<comment type="similarity">
    <text evidence="2">Belongs to the GTP-binding SRP family.</text>
</comment>
<keyword evidence="9" id="KW-0342">GTP-binding</keyword>
<dbReference type="FunFam" id="3.40.50.300:FF:000695">
    <property type="entry name" value="Flagellar biosynthesis regulator FlhF"/>
    <property type="match status" value="1"/>
</dbReference>
<dbReference type="SUPFAM" id="SSF52540">
    <property type="entry name" value="P-loop containing nucleoside triphosphate hydrolases"/>
    <property type="match status" value="1"/>
</dbReference>
<feature type="domain" description="AAA+ ATPase" evidence="15">
    <location>
        <begin position="234"/>
        <end position="381"/>
    </location>
</feature>
<evidence type="ECO:0000256" key="9">
    <source>
        <dbReference type="ARBA" id="ARBA00023134"/>
    </source>
</evidence>
<evidence type="ECO:0000256" key="5">
    <source>
        <dbReference type="ARBA" id="ARBA00022475"/>
    </source>
</evidence>
<evidence type="ECO:0000256" key="4">
    <source>
        <dbReference type="ARBA" id="ARBA00022448"/>
    </source>
</evidence>
<dbReference type="Gene3D" id="1.20.120.1380">
    <property type="entry name" value="Flagellar FlhF biosynthesis protein, N domain"/>
    <property type="match status" value="1"/>
</dbReference>
<protein>
    <recommendedName>
        <fullName evidence="3 13">Flagellar biosynthesis protein FlhF</fullName>
    </recommendedName>
</protein>
<dbReference type="InterPro" id="IPR003593">
    <property type="entry name" value="AAA+_ATPase"/>
</dbReference>
<keyword evidence="11" id="KW-1006">Bacterial flagellum protein export</keyword>
<dbReference type="SMART" id="SM00382">
    <property type="entry name" value="AAA"/>
    <property type="match status" value="1"/>
</dbReference>
<keyword evidence="17" id="KW-0966">Cell projection</keyword>
<comment type="function">
    <text evidence="12">Necessary for flagellar biosynthesis. May be involved in translocation of the flagellum.</text>
</comment>
<dbReference type="EMBL" id="QFFZ01000017">
    <property type="protein sequence ID" value="TEB11142.1"/>
    <property type="molecule type" value="Genomic_DNA"/>
</dbReference>
<dbReference type="GO" id="GO:0015031">
    <property type="term" value="P:protein transport"/>
    <property type="evidence" value="ECO:0007669"/>
    <property type="project" value="UniProtKB-KW"/>
</dbReference>
<evidence type="ECO:0000256" key="10">
    <source>
        <dbReference type="ARBA" id="ARBA00023136"/>
    </source>
</evidence>
<keyword evidence="5" id="KW-1003">Cell membrane</keyword>
<organism evidence="17 18">
    <name type="scientific">Pelotomaculum propionicicum</name>
    <dbReference type="NCBI Taxonomy" id="258475"/>
    <lineage>
        <taxon>Bacteria</taxon>
        <taxon>Bacillati</taxon>
        <taxon>Bacillota</taxon>
        <taxon>Clostridia</taxon>
        <taxon>Eubacteriales</taxon>
        <taxon>Desulfotomaculaceae</taxon>
        <taxon>Pelotomaculum</taxon>
    </lineage>
</organism>
<keyword evidence="18" id="KW-1185">Reference proteome</keyword>
<evidence type="ECO:0000256" key="13">
    <source>
        <dbReference type="NCBIfam" id="TIGR03499"/>
    </source>
</evidence>
<dbReference type="InterPro" id="IPR000897">
    <property type="entry name" value="SRP54_GTPase_dom"/>
</dbReference>
<dbReference type="GO" id="GO:0006614">
    <property type="term" value="P:SRP-dependent cotranslational protein targeting to membrane"/>
    <property type="evidence" value="ECO:0007669"/>
    <property type="project" value="UniProtKB-UniRule"/>
</dbReference>
<dbReference type="GO" id="GO:0003924">
    <property type="term" value="F:GTPase activity"/>
    <property type="evidence" value="ECO:0007669"/>
    <property type="project" value="UniProtKB-UniRule"/>
</dbReference>
<evidence type="ECO:0000256" key="7">
    <source>
        <dbReference type="ARBA" id="ARBA00022795"/>
    </source>
</evidence>
<keyword evidence="7" id="KW-1005">Bacterial flagellum biogenesis</keyword>
<evidence type="ECO:0000256" key="1">
    <source>
        <dbReference type="ARBA" id="ARBA00004413"/>
    </source>
</evidence>
<evidence type="ECO:0000256" key="2">
    <source>
        <dbReference type="ARBA" id="ARBA00008531"/>
    </source>
</evidence>
<evidence type="ECO:0000256" key="6">
    <source>
        <dbReference type="ARBA" id="ARBA00022741"/>
    </source>
</evidence>
<dbReference type="RefSeq" id="WP_134213689.1">
    <property type="nucleotide sequence ID" value="NZ_QFFZ01000017.1"/>
</dbReference>
<dbReference type="InterPro" id="IPR020006">
    <property type="entry name" value="FlhF"/>
</dbReference>
<dbReference type="InterPro" id="IPR047040">
    <property type="entry name" value="FlhF__GTPase_dom"/>
</dbReference>
<dbReference type="SMART" id="SM00962">
    <property type="entry name" value="SRP54"/>
    <property type="match status" value="1"/>
</dbReference>
<evidence type="ECO:0000256" key="11">
    <source>
        <dbReference type="ARBA" id="ARBA00023225"/>
    </source>
</evidence>
<dbReference type="InterPro" id="IPR027417">
    <property type="entry name" value="P-loop_NTPase"/>
</dbReference>
<comment type="caution">
    <text evidence="17">The sequence shown here is derived from an EMBL/GenBank/DDBJ whole genome shotgun (WGS) entry which is preliminary data.</text>
</comment>
<gene>
    <name evidence="17" type="primary">flhF</name>
    <name evidence="17" type="ORF">Pmgp_01838</name>
</gene>
<dbReference type="PANTHER" id="PTHR43134:SF3">
    <property type="entry name" value="FLAGELLAR BIOSYNTHESIS PROTEIN FLHF"/>
    <property type="match status" value="1"/>
</dbReference>
<sequence length="437" mass="48068">MKIKRYLVREMQEAIRLIKQDLGSEAVIVSSYKVPGKGLIGLFSPRLLEVTAVLDENPEIQLSVGCPPAQMAVTGDVPSPERELNAAARPHASYQSGGGEARARRKSRYFEDNDNEGEIDRSELIAQELKKELVEDALANRITAGSQDRPEPSRGSLFETMVNTQIKAGQNGDPGPGWRKTLLNMEIHEAIVDRLLHDLGGEQKLAADSRAQYYFSLQKQVADLMETAYRSDNSARVLAFVGPPGVGKTTTLVKLATKFSVYENKRIAIVAVCNYRMGIVEQLKAHGEFLKIPVEVAMTPAELVKALEKHADKDLILVDTSGRSARNPGEVLELKGFLEAPGEPLDIYLVLSVTAKNRDLAKTAYEFKRVGYSKFIFTQIDETETHGSILNLVCDLGAPVAYISHGQRIPDDISEANPKKIAKLLFKGVDPDEIVAT</sequence>
<feature type="region of interest" description="Disordered" evidence="14">
    <location>
        <begin position="83"/>
        <end position="109"/>
    </location>
</feature>
<keyword evidence="10" id="KW-0472">Membrane</keyword>
<accession>A0A4Y7RR33</accession>
<evidence type="ECO:0000259" key="16">
    <source>
        <dbReference type="SMART" id="SM00962"/>
    </source>
</evidence>
<dbReference type="Pfam" id="PF00448">
    <property type="entry name" value="SRP54"/>
    <property type="match status" value="1"/>
</dbReference>